<dbReference type="InterPro" id="IPR010144">
    <property type="entry name" value="CRISPR-assoc_prot_Csd1-typ"/>
</dbReference>
<reference evidence="1 2" key="1">
    <citation type="submission" date="2023-07" db="EMBL/GenBank/DDBJ databases">
        <title>Genomic Encyclopedia of Type Strains, Phase IV (KMG-IV): sequencing the most valuable type-strain genomes for metagenomic binning, comparative biology and taxonomic classification.</title>
        <authorList>
            <person name="Goeker M."/>
        </authorList>
    </citation>
    <scope>NUCLEOTIDE SEQUENCE [LARGE SCALE GENOMIC DNA]</scope>
    <source>
        <strain evidence="1 2">DSM 23948</strain>
    </source>
</reference>
<proteinExistence type="predicted"/>
<dbReference type="EMBL" id="JAUSTU010000030">
    <property type="protein sequence ID" value="MDQ0157556.1"/>
    <property type="molecule type" value="Genomic_DNA"/>
</dbReference>
<dbReference type="Proteomes" id="UP001231362">
    <property type="component" value="Unassembled WGS sequence"/>
</dbReference>
<dbReference type="CDD" id="cd09757">
    <property type="entry name" value="Cas8c_I-C"/>
    <property type="match status" value="1"/>
</dbReference>
<accession>A0ABT9V9C8</accession>
<dbReference type="Pfam" id="PF09709">
    <property type="entry name" value="Cas_Csd1"/>
    <property type="match status" value="1"/>
</dbReference>
<dbReference type="RefSeq" id="WP_307152009.1">
    <property type="nucleotide sequence ID" value="NZ_JAUSTU010000030.1"/>
</dbReference>
<evidence type="ECO:0000313" key="2">
    <source>
        <dbReference type="Proteomes" id="UP001231362"/>
    </source>
</evidence>
<keyword evidence="2" id="KW-1185">Reference proteome</keyword>
<name>A0ABT9V9C8_9BACL</name>
<evidence type="ECO:0000313" key="1">
    <source>
        <dbReference type="EMBL" id="MDQ0157556.1"/>
    </source>
</evidence>
<gene>
    <name evidence="1" type="ORF">J2S07_003900</name>
</gene>
<comment type="caution">
    <text evidence="1">The sequence shown here is derived from an EMBL/GenBank/DDBJ whole genome shotgun (WGS) entry which is preliminary data.</text>
</comment>
<organism evidence="1 2">
    <name type="scientific">Anoxybacillus andreesenii</name>
    <dbReference type="NCBI Taxonomy" id="1325932"/>
    <lineage>
        <taxon>Bacteria</taxon>
        <taxon>Bacillati</taxon>
        <taxon>Bacillota</taxon>
        <taxon>Bacilli</taxon>
        <taxon>Bacillales</taxon>
        <taxon>Anoxybacillaceae</taxon>
        <taxon>Anoxybacillus</taxon>
    </lineage>
</organism>
<protein>
    <submittedName>
        <fullName evidence="1">CRISPR-associated protein Csd1</fullName>
    </submittedName>
</protein>
<sequence length="610" mass="69934">MILNSLVDYYQVLSKQKNNNIPKQGYSEEKVHFCLVIDTDGNLKSVRDLRELSTNKKNSKLLPTKLTLPERVQKSSGITSNFLWENSEYLLGLEKKKEKGNKKKKELTLKRFHYFSEFHKNLLSNIDDVGAQAFLHFLEKHNSNGCQHPIIEKMEDEMNNGEMFVIRLEGDAGYLHERPALITAWENHYFRNEGSTYGVSLLSGKEGVISEGHATIKGVRNAQSSGARIVSFNSSAFESYGHKKGFISPITEEEMFQYTTALNYLLERRNQCIQIGDATTVFWSKSNSLDQTEIIYNLFSGGDLGQNTTEKIELTENQHETNKIRSFLRGVQRGNKVIWDEHSIEPETEFYILGLSPNNARISIRYFYRTNFGTLIENIAKHFKDVDIFTNYSYTASLTPWRMLNETSVNDKTHPLLGGSLFKALVTGGSYPNMLYQQILSRIRAGEEVNYYKAACIKGYLLRKARMESNKKMEGLITVSLNEKREDFAYLFGRLFAVMENIQVAAYRDTEGKSGIERTIKNTYFSRASTTPKVVFSTLIRLNQHHQDKLAKEKKGLQVKLDKLITEIVGNISNVPAQLNYEEQGEFMLGYYQQKQELYRKGDSENGESN</sequence>
<dbReference type="NCBIfam" id="TIGR01863">
    <property type="entry name" value="cas_Csd1"/>
    <property type="match status" value="1"/>
</dbReference>